<dbReference type="AlphaFoldDB" id="A0A6B3C985"/>
<gene>
    <name evidence="1" type="ORF">G3I71_48475</name>
</gene>
<sequence length="140" mass="15072">GAADVVYTKDIADHLMARRATSGGNTQQYLYGHTDMTNPDADLVLGTDKRVQARVIGLPGGVVLSAKGAANRTGRTTWSLPPVRGDILLVTSDEGRQVGDLHRFGLNGEPLAPDGTVDPRRLPDNLPGDYDYGWLGRYQV</sequence>
<accession>A0A6B3C985</accession>
<proteinExistence type="predicted"/>
<protein>
    <submittedName>
        <fullName evidence="1">Uncharacterized protein</fullName>
    </submittedName>
</protein>
<reference evidence="1" key="1">
    <citation type="submission" date="2020-01" db="EMBL/GenBank/DDBJ databases">
        <title>Insect and environment-associated Actinomycetes.</title>
        <authorList>
            <person name="Currrie C."/>
            <person name="Chevrette M."/>
            <person name="Carlson C."/>
            <person name="Stubbendieck R."/>
            <person name="Wendt-Pienkowski E."/>
        </authorList>
    </citation>
    <scope>NUCLEOTIDE SEQUENCE</scope>
    <source>
        <strain evidence="1">SID12501</strain>
    </source>
</reference>
<feature type="non-terminal residue" evidence="1">
    <location>
        <position position="1"/>
    </location>
</feature>
<feature type="non-terminal residue" evidence="1">
    <location>
        <position position="140"/>
    </location>
</feature>
<name>A0A6B3C985_9ACTN</name>
<organism evidence="1">
    <name type="scientific">Streptomyces sp. SID12501</name>
    <dbReference type="NCBI Taxonomy" id="2706042"/>
    <lineage>
        <taxon>Bacteria</taxon>
        <taxon>Bacillati</taxon>
        <taxon>Actinomycetota</taxon>
        <taxon>Actinomycetes</taxon>
        <taxon>Kitasatosporales</taxon>
        <taxon>Streptomycetaceae</taxon>
        <taxon>Streptomyces</taxon>
    </lineage>
</organism>
<comment type="caution">
    <text evidence="1">The sequence shown here is derived from an EMBL/GenBank/DDBJ whole genome shotgun (WGS) entry which is preliminary data.</text>
</comment>
<dbReference type="EMBL" id="JAAGLU010000790">
    <property type="protein sequence ID" value="NEC93395.1"/>
    <property type="molecule type" value="Genomic_DNA"/>
</dbReference>
<evidence type="ECO:0000313" key="1">
    <source>
        <dbReference type="EMBL" id="NEC93395.1"/>
    </source>
</evidence>